<dbReference type="PANTHER" id="PTHR24166">
    <property type="entry name" value="ROLLING PEBBLES, ISOFORM B"/>
    <property type="match status" value="1"/>
</dbReference>
<feature type="region of interest" description="Disordered" evidence="3">
    <location>
        <begin position="363"/>
        <end position="408"/>
    </location>
</feature>
<evidence type="ECO:0000313" key="5">
    <source>
        <dbReference type="Proteomes" id="UP000837801"/>
    </source>
</evidence>
<evidence type="ECO:0000313" key="4">
    <source>
        <dbReference type="EMBL" id="CAH2350824.1"/>
    </source>
</evidence>
<proteinExistence type="predicted"/>
<evidence type="ECO:0008006" key="6">
    <source>
        <dbReference type="Google" id="ProtNLM"/>
    </source>
</evidence>
<accession>A0A9P0QLQ0</accession>
<feature type="compositionally biased region" description="Low complexity" evidence="3">
    <location>
        <begin position="384"/>
        <end position="398"/>
    </location>
</feature>
<feature type="compositionally biased region" description="Polar residues" evidence="3">
    <location>
        <begin position="442"/>
        <end position="466"/>
    </location>
</feature>
<sequence>MLDPSIRLRNAIIEGNLPITKRLLHRYPDLWLNIDPFHNGWSNLHYASYHGNYLICFHLVTLRRNSDNFTSKDESTAFRAGDDDEYATDQGSRQEDGIDMLTFDGLSVLHLPSINHKSQTLHYLLKEYPGKLWLNQKGGPELQTPLHYTCKYGFKEGLTLLLEFEADYLMADGEGNNCLHLCFQYGHFNCIESLYNFISSKCTTKEELEDVIVKFEVTANNKSWKALEVASSFEISKQYKHFRSTLLSNFDERKRLENELELLKSTEKAGHHQDFPSLPPLKLSHSSSFSPLVQPAGMGIFEGVTSQDFSPSNSAISTFSIASEASTSPQENRILASPIVSVSAVKKDSNDMRTRAYSLSLPSETDKALSPVKRPHAVRQRSNTAAVTSPTSSSSTTAGIRGNSIRAPHTPIVQTNLAKTPSLKSIAISPSVRNWDANIISSENKSSPTSKYGSLTKTPSSTQQWIPGNGSNYNASGNSPTSSLSTSSGRSTHRGSISYNSPNSVAYTSSPVAGGIASTQPQVLDFLKSSNSSSQKPNMSRKSSSSSSTTSSIAAKLAFNGTSSSRSSIITFNDSDGSKKTSTRSSPTKETPPKIRRARSSATIEPVSSTVSTDYPSKSKWASTSSFSNLSGSSSEDLKSPKPHIHSITFSRLGRQ</sequence>
<feature type="compositionally biased region" description="Low complexity" evidence="3">
    <location>
        <begin position="468"/>
        <end position="498"/>
    </location>
</feature>
<dbReference type="InterPro" id="IPR036770">
    <property type="entry name" value="Ankyrin_rpt-contain_sf"/>
</dbReference>
<feature type="region of interest" description="Disordered" evidence="3">
    <location>
        <begin position="442"/>
        <end position="503"/>
    </location>
</feature>
<gene>
    <name evidence="4" type="ORF">CLIB1423_02S05996</name>
</gene>
<dbReference type="Gene3D" id="1.25.40.20">
    <property type="entry name" value="Ankyrin repeat-containing domain"/>
    <property type="match status" value="1"/>
</dbReference>
<evidence type="ECO:0000256" key="3">
    <source>
        <dbReference type="SAM" id="MobiDB-lite"/>
    </source>
</evidence>
<feature type="compositionally biased region" description="Polar residues" evidence="3">
    <location>
        <begin position="565"/>
        <end position="575"/>
    </location>
</feature>
<dbReference type="EMBL" id="CAKXYY010000002">
    <property type="protein sequence ID" value="CAH2350824.1"/>
    <property type="molecule type" value="Genomic_DNA"/>
</dbReference>
<organism evidence="4 5">
    <name type="scientific">[Candida] railenensis</name>
    <dbReference type="NCBI Taxonomy" id="45579"/>
    <lineage>
        <taxon>Eukaryota</taxon>
        <taxon>Fungi</taxon>
        <taxon>Dikarya</taxon>
        <taxon>Ascomycota</taxon>
        <taxon>Saccharomycotina</taxon>
        <taxon>Pichiomycetes</taxon>
        <taxon>Debaryomycetaceae</taxon>
        <taxon>Kurtzmaniella</taxon>
    </lineage>
</organism>
<keyword evidence="5" id="KW-1185">Reference proteome</keyword>
<dbReference type="PANTHER" id="PTHR24166:SF48">
    <property type="entry name" value="PROTEIN VAPYRIN"/>
    <property type="match status" value="1"/>
</dbReference>
<reference evidence="4" key="1">
    <citation type="submission" date="2022-03" db="EMBL/GenBank/DDBJ databases">
        <authorList>
            <person name="Legras J.-L."/>
            <person name="Devillers H."/>
            <person name="Grondin C."/>
        </authorList>
    </citation>
    <scope>NUCLEOTIDE SEQUENCE</scope>
    <source>
        <strain evidence="4">CLIB 1423</strain>
    </source>
</reference>
<dbReference type="InterPro" id="IPR002110">
    <property type="entry name" value="Ankyrin_rpt"/>
</dbReference>
<dbReference type="Proteomes" id="UP000837801">
    <property type="component" value="Unassembled WGS sequence"/>
</dbReference>
<protein>
    <recommendedName>
        <fullName evidence="6">Target of rapamycin complex 2 subunit AVO2</fullName>
    </recommendedName>
</protein>
<keyword evidence="1" id="KW-0677">Repeat</keyword>
<dbReference type="InterPro" id="IPR050889">
    <property type="entry name" value="Dendritic_Spine_Reg/Scaffold"/>
</dbReference>
<dbReference type="OrthoDB" id="823504at2759"/>
<comment type="caution">
    <text evidence="4">The sequence shown here is derived from an EMBL/GenBank/DDBJ whole genome shotgun (WGS) entry which is preliminary data.</text>
</comment>
<feature type="compositionally biased region" description="Low complexity" evidence="3">
    <location>
        <begin position="529"/>
        <end position="549"/>
    </location>
</feature>
<feature type="compositionally biased region" description="Polar residues" evidence="3">
    <location>
        <begin position="600"/>
        <end position="616"/>
    </location>
</feature>
<evidence type="ECO:0000256" key="1">
    <source>
        <dbReference type="ARBA" id="ARBA00022737"/>
    </source>
</evidence>
<evidence type="ECO:0000256" key="2">
    <source>
        <dbReference type="ARBA" id="ARBA00023043"/>
    </source>
</evidence>
<dbReference type="SMART" id="SM00248">
    <property type="entry name" value="ANK"/>
    <property type="match status" value="4"/>
</dbReference>
<feature type="compositionally biased region" description="Low complexity" evidence="3">
    <location>
        <begin position="618"/>
        <end position="635"/>
    </location>
</feature>
<dbReference type="AlphaFoldDB" id="A0A9P0QLQ0"/>
<feature type="region of interest" description="Disordered" evidence="3">
    <location>
        <begin position="528"/>
        <end position="549"/>
    </location>
</feature>
<name>A0A9P0QLQ0_9ASCO</name>
<dbReference type="SUPFAM" id="SSF48403">
    <property type="entry name" value="Ankyrin repeat"/>
    <property type="match status" value="1"/>
</dbReference>
<dbReference type="Pfam" id="PF12796">
    <property type="entry name" value="Ank_2"/>
    <property type="match status" value="1"/>
</dbReference>
<keyword evidence="2" id="KW-0040">ANK repeat</keyword>
<feature type="region of interest" description="Disordered" evidence="3">
    <location>
        <begin position="565"/>
        <end position="656"/>
    </location>
</feature>
<feature type="region of interest" description="Disordered" evidence="3">
    <location>
        <begin position="72"/>
        <end position="91"/>
    </location>
</feature>